<evidence type="ECO:0000256" key="2">
    <source>
        <dbReference type="SAM" id="Phobius"/>
    </source>
</evidence>
<dbReference type="EMBL" id="JAVHNQ010000012">
    <property type="protein sequence ID" value="KAK6335644.1"/>
    <property type="molecule type" value="Genomic_DNA"/>
</dbReference>
<reference evidence="4 5" key="1">
    <citation type="submission" date="2019-10" db="EMBL/GenBank/DDBJ databases">
        <authorList>
            <person name="Palmer J.M."/>
        </authorList>
    </citation>
    <scope>NUCLEOTIDE SEQUENCE [LARGE SCALE GENOMIC DNA]</scope>
    <source>
        <strain evidence="4 5">TWF696</strain>
    </source>
</reference>
<dbReference type="PANTHER" id="PTHR47284:SF3">
    <property type="entry name" value="FATTY-ACID-BINDING PROTEIN 2"/>
    <property type="match status" value="1"/>
</dbReference>
<comment type="caution">
    <text evidence="4">The sequence shown here is derived from an EMBL/GenBank/DDBJ whole genome shotgun (WGS) entry which is preliminary data.</text>
</comment>
<dbReference type="SUPFAM" id="SSF54626">
    <property type="entry name" value="Chalcone isomerase"/>
    <property type="match status" value="1"/>
</dbReference>
<feature type="compositionally biased region" description="Basic and acidic residues" evidence="1">
    <location>
        <begin position="61"/>
        <end position="83"/>
    </location>
</feature>
<dbReference type="InterPro" id="IPR016087">
    <property type="entry name" value="Chalcone_isomerase"/>
</dbReference>
<evidence type="ECO:0000256" key="1">
    <source>
        <dbReference type="SAM" id="MobiDB-lite"/>
    </source>
</evidence>
<dbReference type="Proteomes" id="UP001375240">
    <property type="component" value="Unassembled WGS sequence"/>
</dbReference>
<evidence type="ECO:0000313" key="5">
    <source>
        <dbReference type="Proteomes" id="UP001375240"/>
    </source>
</evidence>
<feature type="region of interest" description="Disordered" evidence="1">
    <location>
        <begin position="33"/>
        <end position="83"/>
    </location>
</feature>
<dbReference type="GO" id="GO:0016872">
    <property type="term" value="F:intramolecular lyase activity"/>
    <property type="evidence" value="ECO:0007669"/>
    <property type="project" value="InterPro"/>
</dbReference>
<dbReference type="Pfam" id="PF16035">
    <property type="entry name" value="Chalcone_2"/>
    <property type="match status" value="1"/>
</dbReference>
<sequence length="449" mass="48995">MASTLRCLRLQQRQLLYRRPPNSRITPLALHTHLRQSSSTASDKPPPKYPPIKPDPYLIQLREEARRSKPRPKIDRRYQLHNHEPYEAKSRRVNRQIGISLALFVGIIVVTQIWVPRDPKFQPPGAPPPPSTSRVQNDAKPIAEEDREVLAKAGGAAGPVIIKEATSTGSQVVETVPSGSSHVGPLPKRIYLPAGLVGEGEKQILEEYTLIGHGLRTVSFLSIQVYVVALYVATSSLPSLQRHLLTTSSVPPTATTATLPERESLKSTLLSSDGSTAFFNTLLDARGPDGVRMALRIVPTRSTDYPHLRDGWVRGIQGKTALQPTLYDDDAFVDALARFKAIFGGRKGVPKGRALILVRDEAGALFAYGPDEGVKEGKVGKLAEGARKERAMEGLRMLGVMDDPRVARALWLCYFAGEKVASEGARKSVVDGLVEVVARPVGSTEGKVV</sequence>
<dbReference type="PANTHER" id="PTHR47284">
    <property type="entry name" value="FATTY-ACID-BINDING PROTEIN 2"/>
    <property type="match status" value="1"/>
</dbReference>
<feature type="transmembrane region" description="Helical" evidence="2">
    <location>
        <begin position="97"/>
        <end position="115"/>
    </location>
</feature>
<dbReference type="AlphaFoldDB" id="A0AAV9U460"/>
<dbReference type="Gene3D" id="3.50.70.10">
    <property type="match status" value="1"/>
</dbReference>
<accession>A0AAV9U460</accession>
<dbReference type="InterPro" id="IPR016088">
    <property type="entry name" value="Chalcone_isomerase_3-sand"/>
</dbReference>
<dbReference type="InterPro" id="IPR036298">
    <property type="entry name" value="Chalcone_isomerase_sf"/>
</dbReference>
<organism evidence="4 5">
    <name type="scientific">Orbilia brochopaga</name>
    <dbReference type="NCBI Taxonomy" id="3140254"/>
    <lineage>
        <taxon>Eukaryota</taxon>
        <taxon>Fungi</taxon>
        <taxon>Dikarya</taxon>
        <taxon>Ascomycota</taxon>
        <taxon>Pezizomycotina</taxon>
        <taxon>Orbiliomycetes</taxon>
        <taxon>Orbiliales</taxon>
        <taxon>Orbiliaceae</taxon>
        <taxon>Orbilia</taxon>
    </lineage>
</organism>
<keyword evidence="5" id="KW-1185">Reference proteome</keyword>
<proteinExistence type="predicted"/>
<keyword evidence="2" id="KW-0472">Membrane</keyword>
<gene>
    <name evidence="4" type="primary">AIM18</name>
    <name evidence="4" type="ORF">TWF696_002411</name>
</gene>
<name>A0AAV9U460_9PEZI</name>
<keyword evidence="2" id="KW-0812">Transmembrane</keyword>
<protein>
    <submittedName>
        <fullName evidence="4">Altered inheritance of mitochondria protein 18 mitochondrial</fullName>
    </submittedName>
</protein>
<evidence type="ECO:0000259" key="3">
    <source>
        <dbReference type="Pfam" id="PF16035"/>
    </source>
</evidence>
<feature type="domain" description="Chalcone isomerase" evidence="3">
    <location>
        <begin position="206"/>
        <end position="430"/>
    </location>
</feature>
<evidence type="ECO:0000313" key="4">
    <source>
        <dbReference type="EMBL" id="KAK6335644.1"/>
    </source>
</evidence>
<keyword evidence="2" id="KW-1133">Transmembrane helix</keyword>